<evidence type="ECO:0000256" key="1">
    <source>
        <dbReference type="SAM" id="MobiDB-lite"/>
    </source>
</evidence>
<dbReference type="InParanoid" id="F4R5V9"/>
<dbReference type="VEuPathDB" id="FungiDB:MELLADRAFT_102061"/>
<evidence type="ECO:0000313" key="2">
    <source>
        <dbReference type="EMBL" id="EGG12106.1"/>
    </source>
</evidence>
<name>F4R5V9_MELLP</name>
<keyword evidence="3" id="KW-1185">Reference proteome</keyword>
<dbReference type="GeneID" id="18921552"/>
<feature type="compositionally biased region" description="Low complexity" evidence="1">
    <location>
        <begin position="155"/>
        <end position="173"/>
    </location>
</feature>
<reference evidence="3" key="1">
    <citation type="journal article" date="2011" name="Proc. Natl. Acad. Sci. U.S.A.">
        <title>Obligate biotrophy features unraveled by the genomic analysis of rust fungi.</title>
        <authorList>
            <person name="Duplessis S."/>
            <person name="Cuomo C.A."/>
            <person name="Lin Y.-C."/>
            <person name="Aerts A."/>
            <person name="Tisserant E."/>
            <person name="Veneault-Fourrey C."/>
            <person name="Joly D.L."/>
            <person name="Hacquard S."/>
            <person name="Amselem J."/>
            <person name="Cantarel B.L."/>
            <person name="Chiu R."/>
            <person name="Coutinho P.M."/>
            <person name="Feau N."/>
            <person name="Field M."/>
            <person name="Frey P."/>
            <person name="Gelhaye E."/>
            <person name="Goldberg J."/>
            <person name="Grabherr M.G."/>
            <person name="Kodira C.D."/>
            <person name="Kohler A."/>
            <person name="Kuees U."/>
            <person name="Lindquist E.A."/>
            <person name="Lucas S.M."/>
            <person name="Mago R."/>
            <person name="Mauceli E."/>
            <person name="Morin E."/>
            <person name="Murat C."/>
            <person name="Pangilinan J.L."/>
            <person name="Park R."/>
            <person name="Pearson M."/>
            <person name="Quesneville H."/>
            <person name="Rouhier N."/>
            <person name="Sakthikumar S."/>
            <person name="Salamov A.A."/>
            <person name="Schmutz J."/>
            <person name="Selles B."/>
            <person name="Shapiro H."/>
            <person name="Tanguay P."/>
            <person name="Tuskan G.A."/>
            <person name="Henrissat B."/>
            <person name="Van de Peer Y."/>
            <person name="Rouze P."/>
            <person name="Ellis J.G."/>
            <person name="Dodds P.N."/>
            <person name="Schein J.E."/>
            <person name="Zhong S."/>
            <person name="Hamelin R.C."/>
            <person name="Grigoriev I.V."/>
            <person name="Szabo L.J."/>
            <person name="Martin F."/>
        </authorList>
    </citation>
    <scope>NUCLEOTIDE SEQUENCE [LARGE SCALE GENOMIC DNA]</scope>
    <source>
        <strain evidence="3">98AG31 / pathotype 3-4-7</strain>
    </source>
</reference>
<proteinExistence type="predicted"/>
<feature type="compositionally biased region" description="Low complexity" evidence="1">
    <location>
        <begin position="348"/>
        <end position="369"/>
    </location>
</feature>
<dbReference type="Proteomes" id="UP000001072">
    <property type="component" value="Unassembled WGS sequence"/>
</dbReference>
<dbReference type="EMBL" id="GL883091">
    <property type="protein sequence ID" value="EGG12106.1"/>
    <property type="molecule type" value="Genomic_DNA"/>
</dbReference>
<dbReference type="RefSeq" id="XP_007404481.1">
    <property type="nucleotide sequence ID" value="XM_007404419.1"/>
</dbReference>
<organism evidence="3">
    <name type="scientific">Melampsora larici-populina (strain 98AG31 / pathotype 3-4-7)</name>
    <name type="common">Poplar leaf rust fungus</name>
    <dbReference type="NCBI Taxonomy" id="747676"/>
    <lineage>
        <taxon>Eukaryota</taxon>
        <taxon>Fungi</taxon>
        <taxon>Dikarya</taxon>
        <taxon>Basidiomycota</taxon>
        <taxon>Pucciniomycotina</taxon>
        <taxon>Pucciniomycetes</taxon>
        <taxon>Pucciniales</taxon>
        <taxon>Melampsoraceae</taxon>
        <taxon>Melampsora</taxon>
    </lineage>
</organism>
<sequence length="382" mass="41740">MLLPKPFIDGLHLIVIDSLKESLINTINQDSLLVAFAHIEPRICSLAKAPIISPKLDSFIVDLRHECLNLVDQKLRAVLDSFHPDQDSTPSTPVDTQITSLNSKKRRFSDYASSGHEDISSKEDTVLSLNQSPASSIQCVHEMDLVEEHIISEHGSYGSMSSSSSQIQSVYKSDSVEEDTTSQSEQDSYHTSLRPSFSPNQSVYESDSVEEDTTSQSEHDAYISLSSSSSPNQSVYESDLVDEDTTNNSEDDSYISLSSTFSPASSNQSVYGSYSVLDEDVTNSSDQESYTSWSSDSSASSSNQLAYHSGSVDQGTTSEDDSYTSVSSKYESGSVYQDIPSEEGPFTPSSSISSSVFNSSPSVPSRSQSQYVYRSVHVDFNT</sequence>
<dbReference type="KEGG" id="mlr:MELLADRAFT_102061"/>
<feature type="compositionally biased region" description="Low complexity" evidence="1">
    <location>
        <begin position="224"/>
        <end position="238"/>
    </location>
</feature>
<dbReference type="AlphaFoldDB" id="F4R5V9"/>
<feature type="compositionally biased region" description="Basic and acidic residues" evidence="1">
    <location>
        <begin position="115"/>
        <end position="125"/>
    </location>
</feature>
<feature type="region of interest" description="Disordered" evidence="1">
    <location>
        <begin position="155"/>
        <end position="269"/>
    </location>
</feature>
<feature type="region of interest" description="Disordered" evidence="1">
    <location>
        <begin position="285"/>
        <end position="370"/>
    </location>
</feature>
<feature type="compositionally biased region" description="Polar residues" evidence="1">
    <location>
        <begin position="255"/>
        <end position="269"/>
    </location>
</feature>
<accession>F4R5V9</accession>
<protein>
    <submittedName>
        <fullName evidence="2">Uncharacterized protein</fullName>
    </submittedName>
</protein>
<evidence type="ECO:0000313" key="3">
    <source>
        <dbReference type="Proteomes" id="UP000001072"/>
    </source>
</evidence>
<dbReference type="HOGENOM" id="CLU_723772_0_0_1"/>
<gene>
    <name evidence="2" type="ORF">MELLADRAFT_102061</name>
</gene>
<feature type="compositionally biased region" description="Polar residues" evidence="1">
    <location>
        <begin position="303"/>
        <end position="335"/>
    </location>
</feature>
<feature type="compositionally biased region" description="Acidic residues" evidence="1">
    <location>
        <begin position="239"/>
        <end position="253"/>
    </location>
</feature>
<feature type="region of interest" description="Disordered" evidence="1">
    <location>
        <begin position="107"/>
        <end position="127"/>
    </location>
</feature>
<feature type="compositionally biased region" description="Low complexity" evidence="1">
    <location>
        <begin position="285"/>
        <end position="302"/>
    </location>
</feature>
<feature type="compositionally biased region" description="Polar residues" evidence="1">
    <location>
        <begin position="181"/>
        <end position="205"/>
    </location>
</feature>